<keyword evidence="2" id="KW-1185">Reference proteome</keyword>
<sequence>MKRKRVGEPTGTSQQEQSPVAVAATDLWDPFQYLNKEPTEMCLSTVRRQIVELNDCRPPGSFVVPEEHDITHIHVLVLGPVGTPYDGGFFHFVLKCPADYPSRPPLVRLMTTDSGRVRFNLSVYENGKVCLPLLGTDTGIPSWTRDHSIGSVVTAIRSLLANENPIAEGSAFGVLPALGTWRNSSICYNDVLQHETIRVAVCGTVEDCLSSNSPLPDPLKNEVLKQFSHLYDQYEKAVRERLPMTGSCMNDGYDCVVYQYKTLLTRLQDLRGRVGTMNG</sequence>
<reference evidence="1" key="1">
    <citation type="submission" date="2020-05" db="EMBL/GenBank/DDBJ databases">
        <title>Large-scale comparative analyses of tick genomes elucidate their genetic diversity and vector capacities.</title>
        <authorList>
            <person name="Jia N."/>
            <person name="Wang J."/>
            <person name="Shi W."/>
            <person name="Du L."/>
            <person name="Sun Y."/>
            <person name="Zhan W."/>
            <person name="Jiang J."/>
            <person name="Wang Q."/>
            <person name="Zhang B."/>
            <person name="Ji P."/>
            <person name="Sakyi L.B."/>
            <person name="Cui X."/>
            <person name="Yuan T."/>
            <person name="Jiang B."/>
            <person name="Yang W."/>
            <person name="Lam T.T.-Y."/>
            <person name="Chang Q."/>
            <person name="Ding S."/>
            <person name="Wang X."/>
            <person name="Zhu J."/>
            <person name="Ruan X."/>
            <person name="Zhao L."/>
            <person name="Wei J."/>
            <person name="Que T."/>
            <person name="Du C."/>
            <person name="Cheng J."/>
            <person name="Dai P."/>
            <person name="Han X."/>
            <person name="Huang E."/>
            <person name="Gao Y."/>
            <person name="Liu J."/>
            <person name="Shao H."/>
            <person name="Ye R."/>
            <person name="Li L."/>
            <person name="Wei W."/>
            <person name="Wang X."/>
            <person name="Wang C."/>
            <person name="Yang T."/>
            <person name="Huo Q."/>
            <person name="Li W."/>
            <person name="Guo W."/>
            <person name="Chen H."/>
            <person name="Zhou L."/>
            <person name="Ni X."/>
            <person name="Tian J."/>
            <person name="Zhou Y."/>
            <person name="Sheng Y."/>
            <person name="Liu T."/>
            <person name="Pan Y."/>
            <person name="Xia L."/>
            <person name="Li J."/>
            <person name="Zhao F."/>
            <person name="Cao W."/>
        </authorList>
    </citation>
    <scope>NUCLEOTIDE SEQUENCE</scope>
    <source>
        <strain evidence="1">Hyas-2018</strain>
    </source>
</reference>
<name>A0ACB7TMW2_HYAAI</name>
<evidence type="ECO:0000313" key="1">
    <source>
        <dbReference type="EMBL" id="KAH6946179.1"/>
    </source>
</evidence>
<gene>
    <name evidence="1" type="ORF">HPB50_012020</name>
</gene>
<protein>
    <submittedName>
        <fullName evidence="1">Uncharacterized protein</fullName>
    </submittedName>
</protein>
<dbReference type="EMBL" id="CM023481">
    <property type="protein sequence ID" value="KAH6946179.1"/>
    <property type="molecule type" value="Genomic_DNA"/>
</dbReference>
<comment type="caution">
    <text evidence="1">The sequence shown here is derived from an EMBL/GenBank/DDBJ whole genome shotgun (WGS) entry which is preliminary data.</text>
</comment>
<evidence type="ECO:0000313" key="2">
    <source>
        <dbReference type="Proteomes" id="UP000821845"/>
    </source>
</evidence>
<accession>A0ACB7TMW2</accession>
<dbReference type="Proteomes" id="UP000821845">
    <property type="component" value="Chromosome 1"/>
</dbReference>
<organism evidence="1 2">
    <name type="scientific">Hyalomma asiaticum</name>
    <name type="common">Tick</name>
    <dbReference type="NCBI Taxonomy" id="266040"/>
    <lineage>
        <taxon>Eukaryota</taxon>
        <taxon>Metazoa</taxon>
        <taxon>Ecdysozoa</taxon>
        <taxon>Arthropoda</taxon>
        <taxon>Chelicerata</taxon>
        <taxon>Arachnida</taxon>
        <taxon>Acari</taxon>
        <taxon>Parasitiformes</taxon>
        <taxon>Ixodida</taxon>
        <taxon>Ixodoidea</taxon>
        <taxon>Ixodidae</taxon>
        <taxon>Hyalomminae</taxon>
        <taxon>Hyalomma</taxon>
    </lineage>
</organism>
<proteinExistence type="predicted"/>